<dbReference type="AlphaFoldDB" id="A0A5B8MPP8"/>
<sequence length="420" mass="44683">MSSSAASSSPTPTPTPTSSFTERLRVVDPHPQERPPLHTVTVAVKDIMDMEGCTTGFGHPLWRLTHEPATTNAAVVQTLLGCGASIVGRTHMDELAWSLFGENHHFGTPPNPAAPGAVPGGSSSGSASAVAAGEADVGIGTDTGGSVRVPASWCGLFGIRPSHGRVSLQGARALAPSFDTCGWLTRDAGLLRRVGRELLDPRAAAGLPRREWRWLVAADAFDLADAETAELIFEAVSSRREDLARVFSPSKAPPQEVALDHLGGGFDKWFETFRVLQSREVWETLGPWVEEHDPEFGPGVKERFEYARVVPDSDVAAGNRMREGARRALTELLGEDGVVMLPTTPGPPPRRVSSPEVVTDLRARLLRLTSIAGLTGLPQVSVPVGRVRGKGPVGLSLLGPPDSDEDLLELAESLAEILLP</sequence>
<dbReference type="Gene3D" id="3.90.1300.10">
    <property type="entry name" value="Amidase signature (AS) domain"/>
    <property type="match status" value="1"/>
</dbReference>
<dbReference type="PANTHER" id="PTHR46310:SF7">
    <property type="entry name" value="AMIDASE 1"/>
    <property type="match status" value="1"/>
</dbReference>
<organism evidence="4 5">
    <name type="scientific">Chloropicon primus</name>
    <dbReference type="NCBI Taxonomy" id="1764295"/>
    <lineage>
        <taxon>Eukaryota</taxon>
        <taxon>Viridiplantae</taxon>
        <taxon>Chlorophyta</taxon>
        <taxon>Chloropicophyceae</taxon>
        <taxon>Chloropicales</taxon>
        <taxon>Chloropicaceae</taxon>
        <taxon>Chloropicon</taxon>
    </lineage>
</organism>
<dbReference type="InterPro" id="IPR020556">
    <property type="entry name" value="Amidase_CS"/>
</dbReference>
<dbReference type="OrthoDB" id="245563at2759"/>
<evidence type="ECO:0000313" key="4">
    <source>
        <dbReference type="EMBL" id="QDZ22024.1"/>
    </source>
</evidence>
<comment type="similarity">
    <text evidence="1">Belongs to the amidase family.</text>
</comment>
<dbReference type="InterPro" id="IPR023631">
    <property type="entry name" value="Amidase_dom"/>
</dbReference>
<dbReference type="PANTHER" id="PTHR46310">
    <property type="entry name" value="AMIDASE 1"/>
    <property type="match status" value="1"/>
</dbReference>
<protein>
    <submittedName>
        <fullName evidence="4">Amidase</fullName>
    </submittedName>
</protein>
<dbReference type="EMBL" id="CP031039">
    <property type="protein sequence ID" value="QDZ22024.1"/>
    <property type="molecule type" value="Genomic_DNA"/>
</dbReference>
<evidence type="ECO:0000259" key="3">
    <source>
        <dbReference type="Pfam" id="PF01425"/>
    </source>
</evidence>
<evidence type="ECO:0000256" key="2">
    <source>
        <dbReference type="SAM" id="MobiDB-lite"/>
    </source>
</evidence>
<dbReference type="PROSITE" id="PS00571">
    <property type="entry name" value="AMIDASES"/>
    <property type="match status" value="1"/>
</dbReference>
<dbReference type="Proteomes" id="UP000316726">
    <property type="component" value="Chromosome 6"/>
</dbReference>
<dbReference type="Pfam" id="PF01425">
    <property type="entry name" value="Amidase"/>
    <property type="match status" value="2"/>
</dbReference>
<dbReference type="InterPro" id="IPR036928">
    <property type="entry name" value="AS_sf"/>
</dbReference>
<gene>
    <name evidence="4" type="ORF">A3770_06p45420</name>
</gene>
<name>A0A5B8MPP8_9CHLO</name>
<feature type="compositionally biased region" description="Low complexity" evidence="2">
    <location>
        <begin position="1"/>
        <end position="10"/>
    </location>
</feature>
<dbReference type="STRING" id="1764295.A0A5B8MPP8"/>
<feature type="region of interest" description="Disordered" evidence="2">
    <location>
        <begin position="1"/>
        <end position="21"/>
    </location>
</feature>
<feature type="domain" description="Amidase" evidence="3">
    <location>
        <begin position="32"/>
        <end position="192"/>
    </location>
</feature>
<evidence type="ECO:0000256" key="1">
    <source>
        <dbReference type="ARBA" id="ARBA00009199"/>
    </source>
</evidence>
<keyword evidence="5" id="KW-1185">Reference proteome</keyword>
<accession>A0A5B8MPP8</accession>
<feature type="domain" description="Amidase" evidence="3">
    <location>
        <begin position="293"/>
        <end position="408"/>
    </location>
</feature>
<proteinExistence type="inferred from homology"/>
<dbReference type="NCBIfam" id="NF006169">
    <property type="entry name" value="PRK08310.1"/>
    <property type="match status" value="1"/>
</dbReference>
<reference evidence="4 5" key="1">
    <citation type="submission" date="2018-07" db="EMBL/GenBank/DDBJ databases">
        <title>The complete nuclear genome of the prasinophyte Chloropicon primus (CCMP1205).</title>
        <authorList>
            <person name="Pombert J.-F."/>
            <person name="Otis C."/>
            <person name="Turmel M."/>
            <person name="Lemieux C."/>
        </authorList>
    </citation>
    <scope>NUCLEOTIDE SEQUENCE [LARGE SCALE GENOMIC DNA]</scope>
    <source>
        <strain evidence="4 5">CCMP1205</strain>
    </source>
</reference>
<evidence type="ECO:0000313" key="5">
    <source>
        <dbReference type="Proteomes" id="UP000316726"/>
    </source>
</evidence>
<dbReference type="SUPFAM" id="SSF75304">
    <property type="entry name" value="Amidase signature (AS) enzymes"/>
    <property type="match status" value="1"/>
</dbReference>